<dbReference type="AlphaFoldDB" id="A0ABD6D4A0"/>
<dbReference type="RefSeq" id="WP_256394570.1">
    <property type="nucleotide sequence ID" value="NZ_JANHDJ010000001.1"/>
</dbReference>
<dbReference type="Pfam" id="PF00582">
    <property type="entry name" value="Usp"/>
    <property type="match status" value="2"/>
</dbReference>
<name>A0ABD6D4A0_9EURY</name>
<protein>
    <submittedName>
        <fullName evidence="3">Universal stress protein</fullName>
    </submittedName>
</protein>
<comment type="similarity">
    <text evidence="1">Belongs to the universal stress protein A family.</text>
</comment>
<dbReference type="CDD" id="cd00293">
    <property type="entry name" value="USP-like"/>
    <property type="match status" value="1"/>
</dbReference>
<evidence type="ECO:0000256" key="1">
    <source>
        <dbReference type="ARBA" id="ARBA00008791"/>
    </source>
</evidence>
<dbReference type="InterPro" id="IPR006016">
    <property type="entry name" value="UspA"/>
</dbReference>
<organism evidence="3 4">
    <name type="scientific">Halohasta litorea</name>
    <dbReference type="NCBI Taxonomy" id="869891"/>
    <lineage>
        <taxon>Archaea</taxon>
        <taxon>Methanobacteriati</taxon>
        <taxon>Methanobacteriota</taxon>
        <taxon>Stenosarchaea group</taxon>
        <taxon>Halobacteria</taxon>
        <taxon>Halobacteriales</taxon>
        <taxon>Haloferacaceae</taxon>
        <taxon>Halohasta</taxon>
    </lineage>
</organism>
<dbReference type="InterPro" id="IPR006015">
    <property type="entry name" value="Universal_stress_UspA"/>
</dbReference>
<sequence>MYDHILYPTDGSEAAEVVEKHVKSLADAYDARIHILYVVDSDHNKSSMTLQRDQHGNWTTGMFRRDSDGNRGGMSKDKIDVLELLEREGTELIQEIAGELSQQEGYKTATACKRGRPHKVITSYAADNDIDLIVMGTHGRSGLSRQLIGSVTEKVIRTADTPVLTARQ</sequence>
<dbReference type="PRINTS" id="PR01438">
    <property type="entry name" value="UNVRSLSTRESS"/>
</dbReference>
<evidence type="ECO:0000259" key="2">
    <source>
        <dbReference type="Pfam" id="PF00582"/>
    </source>
</evidence>
<dbReference type="InterPro" id="IPR014729">
    <property type="entry name" value="Rossmann-like_a/b/a_fold"/>
</dbReference>
<accession>A0ABD6D4A0</accession>
<reference evidence="3 4" key="1">
    <citation type="journal article" date="2019" name="Int. J. Syst. Evol. Microbiol.">
        <title>The Global Catalogue of Microorganisms (GCM) 10K type strain sequencing project: providing services to taxonomists for standard genome sequencing and annotation.</title>
        <authorList>
            <consortium name="The Broad Institute Genomics Platform"/>
            <consortium name="The Broad Institute Genome Sequencing Center for Infectious Disease"/>
            <person name="Wu L."/>
            <person name="Ma J."/>
        </authorList>
    </citation>
    <scope>NUCLEOTIDE SEQUENCE [LARGE SCALE GENOMIC DNA]</scope>
    <source>
        <strain evidence="3 4">CGMCC 1.10593</strain>
    </source>
</reference>
<gene>
    <name evidence="3" type="ORF">ACFSBW_03165</name>
</gene>
<comment type="caution">
    <text evidence="3">The sequence shown here is derived from an EMBL/GenBank/DDBJ whole genome shotgun (WGS) entry which is preliminary data.</text>
</comment>
<feature type="domain" description="UspA" evidence="2">
    <location>
        <begin position="1"/>
        <end position="50"/>
    </location>
</feature>
<keyword evidence="4" id="KW-1185">Reference proteome</keyword>
<dbReference type="Gene3D" id="3.40.50.620">
    <property type="entry name" value="HUPs"/>
    <property type="match status" value="1"/>
</dbReference>
<dbReference type="SUPFAM" id="SSF52402">
    <property type="entry name" value="Adenine nucleotide alpha hydrolases-like"/>
    <property type="match status" value="1"/>
</dbReference>
<dbReference type="PANTHER" id="PTHR46268">
    <property type="entry name" value="STRESS RESPONSE PROTEIN NHAX"/>
    <property type="match status" value="1"/>
</dbReference>
<feature type="domain" description="UspA" evidence="2">
    <location>
        <begin position="88"/>
        <end position="166"/>
    </location>
</feature>
<evidence type="ECO:0000313" key="4">
    <source>
        <dbReference type="Proteomes" id="UP001597052"/>
    </source>
</evidence>
<dbReference type="EMBL" id="JBHUDM010000001">
    <property type="protein sequence ID" value="MFD1640877.1"/>
    <property type="molecule type" value="Genomic_DNA"/>
</dbReference>
<dbReference type="PANTHER" id="PTHR46268:SF6">
    <property type="entry name" value="UNIVERSAL STRESS PROTEIN UP12"/>
    <property type="match status" value="1"/>
</dbReference>
<dbReference type="Proteomes" id="UP001597052">
    <property type="component" value="Unassembled WGS sequence"/>
</dbReference>
<proteinExistence type="inferred from homology"/>
<evidence type="ECO:0000313" key="3">
    <source>
        <dbReference type="EMBL" id="MFD1640877.1"/>
    </source>
</evidence>